<protein>
    <submittedName>
        <fullName evidence="2">SMI1/KNR4 family protein</fullName>
    </submittedName>
</protein>
<dbReference type="Gene3D" id="3.40.1580.10">
    <property type="entry name" value="SMI1/KNR4-like"/>
    <property type="match status" value="1"/>
</dbReference>
<sequence>MEPFPIEELRKGLEAARIADAGRKVFGAEKHQYHWNPPALPSEVEELEKTLGVKLPEEYRDFLLQAGNGGAGPAYGLFSVQEIPGWMDWPLEPEETPVLSPERDAEDLPTDENWRRGCIPIGSQGDTYFTALMLTGPYRGRVVYWEWEGSWVFFPEERTFLDWYQRWLREVAAGYRIFWFGLNLDGGEEELAQRYEAAQTEEEQKKVLSSFGKFPVLSPASVALIRRALWSHLGMKDGRSWLELLYKASPELFHAFLEERWGRGLYDAVVREVEYATSHERLFPKTELIEHWWERMWEKLPQLSGHTSVQALRLLAESGQVTLQQALDRLGNIPDEEKGAFLQVCRAFPDVGSHMDLWVEALQERDNLPLLLETLHSLPITTDVRIRDALNQICEEFSKFQTDS</sequence>
<dbReference type="SUPFAM" id="SSF160631">
    <property type="entry name" value="SMI1/KNR4-like"/>
    <property type="match status" value="1"/>
</dbReference>
<gene>
    <name evidence="2" type="ORF">H9841_07415</name>
</gene>
<feature type="non-terminal residue" evidence="2">
    <location>
        <position position="404"/>
    </location>
</feature>
<evidence type="ECO:0000313" key="3">
    <source>
        <dbReference type="Proteomes" id="UP000823868"/>
    </source>
</evidence>
<dbReference type="InterPro" id="IPR037883">
    <property type="entry name" value="Knr4/Smi1-like_sf"/>
</dbReference>
<dbReference type="Pfam" id="PF09346">
    <property type="entry name" value="SMI1_KNR4"/>
    <property type="match status" value="1"/>
</dbReference>
<proteinExistence type="predicted"/>
<organism evidence="2 3">
    <name type="scientific">Candidatus Flavonifractor merdigallinarum</name>
    <dbReference type="NCBI Taxonomy" id="2838589"/>
    <lineage>
        <taxon>Bacteria</taxon>
        <taxon>Bacillati</taxon>
        <taxon>Bacillota</taxon>
        <taxon>Clostridia</taxon>
        <taxon>Eubacteriales</taxon>
        <taxon>Oscillospiraceae</taxon>
        <taxon>Flavonifractor</taxon>
    </lineage>
</organism>
<feature type="domain" description="Knr4/Smi1-like" evidence="1">
    <location>
        <begin position="38"/>
        <end position="166"/>
    </location>
</feature>
<comment type="caution">
    <text evidence="2">The sequence shown here is derived from an EMBL/GenBank/DDBJ whole genome shotgun (WGS) entry which is preliminary data.</text>
</comment>
<evidence type="ECO:0000313" key="2">
    <source>
        <dbReference type="EMBL" id="HIY21709.1"/>
    </source>
</evidence>
<reference evidence="2" key="1">
    <citation type="journal article" date="2021" name="PeerJ">
        <title>Extensive microbial diversity within the chicken gut microbiome revealed by metagenomics and culture.</title>
        <authorList>
            <person name="Gilroy R."/>
            <person name="Ravi A."/>
            <person name="Getino M."/>
            <person name="Pursley I."/>
            <person name="Horton D.L."/>
            <person name="Alikhan N.F."/>
            <person name="Baker D."/>
            <person name="Gharbi K."/>
            <person name="Hall N."/>
            <person name="Watson M."/>
            <person name="Adriaenssens E.M."/>
            <person name="Foster-Nyarko E."/>
            <person name="Jarju S."/>
            <person name="Secka A."/>
            <person name="Antonio M."/>
            <person name="Oren A."/>
            <person name="Chaudhuri R.R."/>
            <person name="La Ragione R."/>
            <person name="Hildebrand F."/>
            <person name="Pallen M.J."/>
        </authorList>
    </citation>
    <scope>NUCLEOTIDE SEQUENCE</scope>
    <source>
        <strain evidence="2">ChiBcec16_6824</strain>
    </source>
</reference>
<dbReference type="Proteomes" id="UP000823868">
    <property type="component" value="Unassembled WGS sequence"/>
</dbReference>
<reference evidence="2" key="2">
    <citation type="submission" date="2021-04" db="EMBL/GenBank/DDBJ databases">
        <authorList>
            <person name="Gilroy R."/>
        </authorList>
    </citation>
    <scope>NUCLEOTIDE SEQUENCE</scope>
    <source>
        <strain evidence="2">ChiBcec16_6824</strain>
    </source>
</reference>
<name>A0A9D2BZ09_9FIRM</name>
<dbReference type="AlphaFoldDB" id="A0A9D2BZ09"/>
<dbReference type="InterPro" id="IPR018958">
    <property type="entry name" value="Knr4/Smi1-like_dom"/>
</dbReference>
<evidence type="ECO:0000259" key="1">
    <source>
        <dbReference type="SMART" id="SM00860"/>
    </source>
</evidence>
<dbReference type="EMBL" id="DXDX01000137">
    <property type="protein sequence ID" value="HIY21709.1"/>
    <property type="molecule type" value="Genomic_DNA"/>
</dbReference>
<accession>A0A9D2BZ09</accession>
<dbReference type="SMART" id="SM00860">
    <property type="entry name" value="SMI1_KNR4"/>
    <property type="match status" value="1"/>
</dbReference>